<name>F4PQI6_CACFS</name>
<feature type="domain" description="SET" evidence="18">
    <location>
        <begin position="579"/>
        <end position="940"/>
    </location>
</feature>
<dbReference type="GO" id="GO:0008270">
    <property type="term" value="F:zinc ion binding"/>
    <property type="evidence" value="ECO:0007669"/>
    <property type="project" value="UniProtKB-KW"/>
</dbReference>
<evidence type="ECO:0000256" key="13">
    <source>
        <dbReference type="ARBA" id="ARBA00093423"/>
    </source>
</evidence>
<feature type="compositionally biased region" description="Basic and acidic residues" evidence="17">
    <location>
        <begin position="336"/>
        <end position="349"/>
    </location>
</feature>
<dbReference type="STRING" id="1054147.F4PQI6"/>
<dbReference type="AlphaFoldDB" id="F4PQI6"/>
<comment type="subcellular location">
    <subcellularLocation>
        <location evidence="3">Cytoplasm</location>
    </subcellularLocation>
    <subcellularLocation>
        <location evidence="2">Nucleus</location>
    </subcellularLocation>
</comment>
<dbReference type="Gene3D" id="1.10.220.160">
    <property type="match status" value="1"/>
</dbReference>
<dbReference type="GO" id="GO:0005737">
    <property type="term" value="C:cytoplasm"/>
    <property type="evidence" value="ECO:0007669"/>
    <property type="project" value="UniProtKB-SubCell"/>
</dbReference>
<feature type="compositionally biased region" description="Low complexity" evidence="17">
    <location>
        <begin position="47"/>
        <end position="64"/>
    </location>
</feature>
<dbReference type="SMART" id="SM00317">
    <property type="entry name" value="SET"/>
    <property type="match status" value="1"/>
</dbReference>
<dbReference type="InterPro" id="IPR002893">
    <property type="entry name" value="Znf_MYND"/>
</dbReference>
<dbReference type="OrthoDB" id="62495at2759"/>
<feature type="region of interest" description="Disordered" evidence="17">
    <location>
        <begin position="378"/>
        <end position="410"/>
    </location>
</feature>
<dbReference type="SUPFAM" id="SSF144232">
    <property type="entry name" value="HIT/MYND zinc finger-like"/>
    <property type="match status" value="1"/>
</dbReference>
<keyword evidence="6" id="KW-0808">Transferase</keyword>
<dbReference type="SMART" id="SM00028">
    <property type="entry name" value="TPR"/>
    <property type="match status" value="5"/>
</dbReference>
<feature type="region of interest" description="Disordered" evidence="17">
    <location>
        <begin position="334"/>
        <end position="362"/>
    </location>
</feature>
<evidence type="ECO:0000256" key="12">
    <source>
        <dbReference type="ARBA" id="ARBA00048985"/>
    </source>
</evidence>
<dbReference type="InterPro" id="IPR011990">
    <property type="entry name" value="TPR-like_helical_dom_sf"/>
</dbReference>
<dbReference type="RefSeq" id="XP_004360500.1">
    <property type="nucleotide sequence ID" value="XM_004360443.1"/>
</dbReference>
<feature type="compositionally biased region" description="Basic and acidic residues" evidence="17">
    <location>
        <begin position="110"/>
        <end position="127"/>
    </location>
</feature>
<evidence type="ECO:0000256" key="15">
    <source>
        <dbReference type="ARBA" id="ARBA00093680"/>
    </source>
</evidence>
<sequence length="1240" mass="139654">MNYKKSTLSILKVKMTKPTSTPISKRKSNHQGNTHVAHHHQLHLYNSAQSASASASPTTQQQEEVGQEQHDQQQQQQQQQEEEEEQEEIISSMKFQKDDEESSLLSKLSIVDDKVNKDDTEKEKEESTTSPTTSTTPPSPSLFASISTSPPTTTTSATTPITTTTTTTTIGNTKKTTTTSSSTKSKSSSRSSSTSSTIADKYHQIMLNQLGLAMGNGAQHAHMGTITNANMLVNPATMQPPPTSSIGQSCKYGELKHRSLLTQALSRTLPPIAITGKGQNIALAARMRYDTMQINEKIDIILGFWNLVSELKRYTINTFVNSTTQSILDSKYTNKSGKEKDVNGKDNKEVNGSGGGGGGLINNKTAEEKEQLLLDDFYSDFPSSKKPHKKQKTEKKDMAEDEEEAEERAKLDALLPKEQTSKAYKNKGNELFQKKQYYDALLLYGEALRLYNSEPTKDPQILISIHSNRCLCLVHLEKFEEGAMEATRGLECNPEQLAHKLLYRRGICNFSLRRYNMAKKDFQDAHKLVSKIKMDGSDLQSIESYLEKIGKIKGAGISDSSNDSNGNDNGKDQESIDNQKISIVDSRVSFRYASESLGRIAEATDDIKANTILIKENAYVTCLDRASYSSHCHNCFKETLSPIFCKKCNHSQYCSEKCLNQDFIKYHEMECSIGFLLLCSSEGLLTIRLLAQKAKEKKKNKDKQQQQESNNNNNNTNNNDNNSNTTNQSQSSQTTSEQQYIPKVDSTITSNASNNNNNTSTHIGGNRDYVINSGTTLPLYFEEVDPNPEAIIGDLKLYHPNYDLIYSFDPHYKQHSHERLVALIIEAFLIQRFLVQRGHELGIPKEDATILTIVRHLCQLSSYIYSIPVFITQDDDQERCHHGNIQRFIPIKIAYAIFPVSSLLNHSCDNNTILQYNGSSITIKSLKNISKNDEITGCYGPHAFHLELRERLECLKEEYFFICRCHACNAKIGPNLLRCPTQSLESGGEQCKGTLLERVDTNSLGQEEDDSYPEGASYDDYNGRKFVCSICSLELGKMDCFMLTSQSVMSGAIFSNATKLLIDTEHHQPPREVEEMLFKCLEIRKQIYHVKSRKIGEVYDALSRYYIAKDKYKEAVTYAERAINNIFLRLGHSHSTELAREWAKLANIYINAGEPAKAIKAINTSESLLVKWKTEPSDDEILAQLHNHKKVLDASKLIPGTNKVEINLTQLWCSPDFDSDQFFHRMILYHKDKNNFENKL</sequence>
<dbReference type="InterPro" id="IPR001214">
    <property type="entry name" value="SET_dom"/>
</dbReference>
<comment type="catalytic activity">
    <reaction evidence="12">
        <text>L-lysyl-[protein] + S-adenosyl-L-methionine = N(6)-methyl-L-lysyl-[protein] + S-adenosyl-L-homocysteine + H(+)</text>
        <dbReference type="Rhea" id="RHEA:51736"/>
        <dbReference type="Rhea" id="RHEA-COMP:9752"/>
        <dbReference type="Rhea" id="RHEA-COMP:13053"/>
        <dbReference type="ChEBI" id="CHEBI:15378"/>
        <dbReference type="ChEBI" id="CHEBI:29969"/>
        <dbReference type="ChEBI" id="CHEBI:57856"/>
        <dbReference type="ChEBI" id="CHEBI:59789"/>
        <dbReference type="ChEBI" id="CHEBI:61929"/>
    </reaction>
</comment>
<evidence type="ECO:0000256" key="17">
    <source>
        <dbReference type="SAM" id="MobiDB-lite"/>
    </source>
</evidence>
<evidence type="ECO:0000256" key="8">
    <source>
        <dbReference type="ARBA" id="ARBA00022723"/>
    </source>
</evidence>
<keyword evidence="9 16" id="KW-0863">Zinc-finger</keyword>
<keyword evidence="10" id="KW-0862">Zinc</keyword>
<evidence type="ECO:0000256" key="6">
    <source>
        <dbReference type="ARBA" id="ARBA00022679"/>
    </source>
</evidence>
<keyword evidence="5" id="KW-0489">Methyltransferase</keyword>
<feature type="region of interest" description="Disordered" evidence="17">
    <location>
        <begin position="1"/>
        <end position="197"/>
    </location>
</feature>
<dbReference type="PANTHER" id="PTHR46165:SF2">
    <property type="entry name" value="SET AND MYND DOMAIN-CONTAINING PROTEIN 4"/>
    <property type="match status" value="1"/>
</dbReference>
<evidence type="ECO:0000256" key="2">
    <source>
        <dbReference type="ARBA" id="ARBA00004123"/>
    </source>
</evidence>
<dbReference type="Pfam" id="PF01753">
    <property type="entry name" value="zf-MYND"/>
    <property type="match status" value="1"/>
</dbReference>
<gene>
    <name evidence="20" type="ORF">DFA_04779</name>
</gene>
<evidence type="ECO:0000256" key="16">
    <source>
        <dbReference type="PROSITE-ProRule" id="PRU00134"/>
    </source>
</evidence>
<feature type="region of interest" description="Disordered" evidence="17">
    <location>
        <begin position="696"/>
        <end position="767"/>
    </location>
</feature>
<dbReference type="GO" id="GO:0042826">
    <property type="term" value="F:histone deacetylase binding"/>
    <property type="evidence" value="ECO:0007669"/>
    <property type="project" value="TreeGrafter"/>
</dbReference>
<dbReference type="PANTHER" id="PTHR46165">
    <property type="entry name" value="SET AND MYND DOMAIN-CONTAINING PROTEIN 4"/>
    <property type="match status" value="1"/>
</dbReference>
<dbReference type="Gene3D" id="1.25.40.10">
    <property type="entry name" value="Tetratricopeptide repeat domain"/>
    <property type="match status" value="2"/>
</dbReference>
<keyword evidence="21" id="KW-1185">Reference proteome</keyword>
<dbReference type="Proteomes" id="UP000007797">
    <property type="component" value="Unassembled WGS sequence"/>
</dbReference>
<evidence type="ECO:0000259" key="19">
    <source>
        <dbReference type="PROSITE" id="PS50865"/>
    </source>
</evidence>
<feature type="domain" description="MYND-type" evidence="19">
    <location>
        <begin position="632"/>
        <end position="671"/>
    </location>
</feature>
<dbReference type="SUPFAM" id="SSF48452">
    <property type="entry name" value="TPR-like"/>
    <property type="match status" value="2"/>
</dbReference>
<feature type="compositionally biased region" description="Low complexity" evidence="17">
    <location>
        <begin position="746"/>
        <end position="761"/>
    </location>
</feature>
<feature type="compositionally biased region" description="Low complexity" evidence="17">
    <location>
        <begin position="706"/>
        <end position="739"/>
    </location>
</feature>
<keyword evidence="8" id="KW-0479">Metal-binding</keyword>
<feature type="compositionally biased region" description="Low complexity" evidence="17">
    <location>
        <begin position="145"/>
        <end position="197"/>
    </location>
</feature>
<dbReference type="GeneID" id="14874456"/>
<dbReference type="OMA" id="EYFFICR"/>
<comment type="function">
    <text evidence="13">Protein-lysine N-methyltransferase. Monomethylates PRMT5, modulating its transcriptional activity. May also act as a histone methyltransferase. Plays a critical role in cardiac development. Acts as a key epigenetic regulator of gene expression during cardiac development via its dual activities as a methyltransferase and negative regulator of HDAC1.</text>
</comment>
<evidence type="ECO:0000256" key="4">
    <source>
        <dbReference type="ARBA" id="ARBA00022490"/>
    </source>
</evidence>
<reference evidence="21" key="1">
    <citation type="journal article" date="2011" name="Genome Res.">
        <title>Phylogeny-wide analysis of social amoeba genomes highlights ancient origins for complex intercellular communication.</title>
        <authorList>
            <person name="Heidel A.J."/>
            <person name="Lawal H.M."/>
            <person name="Felder M."/>
            <person name="Schilde C."/>
            <person name="Helps N.R."/>
            <person name="Tunggal B."/>
            <person name="Rivero F."/>
            <person name="John U."/>
            <person name="Schleicher M."/>
            <person name="Eichinger L."/>
            <person name="Platzer M."/>
            <person name="Noegel A.A."/>
            <person name="Schaap P."/>
            <person name="Gloeckner G."/>
        </authorList>
    </citation>
    <scope>NUCLEOTIDE SEQUENCE [LARGE SCALE GENOMIC DNA]</scope>
    <source>
        <strain evidence="21">SH3</strain>
    </source>
</reference>
<evidence type="ECO:0000313" key="20">
    <source>
        <dbReference type="EMBL" id="EGG22649.1"/>
    </source>
</evidence>
<dbReference type="Gene3D" id="6.10.140.2220">
    <property type="match status" value="1"/>
</dbReference>
<dbReference type="InterPro" id="IPR052097">
    <property type="entry name" value="SET-MYND_domain_protein"/>
</dbReference>
<evidence type="ECO:0000256" key="10">
    <source>
        <dbReference type="ARBA" id="ARBA00022833"/>
    </source>
</evidence>
<evidence type="ECO:0000313" key="21">
    <source>
        <dbReference type="Proteomes" id="UP000007797"/>
    </source>
</evidence>
<proteinExistence type="predicted"/>
<keyword evidence="4" id="KW-0963">Cytoplasm</keyword>
<evidence type="ECO:0000256" key="11">
    <source>
        <dbReference type="ARBA" id="ARBA00023242"/>
    </source>
</evidence>
<dbReference type="InterPro" id="IPR019734">
    <property type="entry name" value="TPR_rpt"/>
</dbReference>
<dbReference type="EMBL" id="GL883009">
    <property type="protein sequence ID" value="EGG22649.1"/>
    <property type="molecule type" value="Genomic_DNA"/>
</dbReference>
<keyword evidence="11" id="KW-0539">Nucleus</keyword>
<accession>F4PQI6</accession>
<dbReference type="InterPro" id="IPR044421">
    <property type="entry name" value="SMYD4_SET"/>
</dbReference>
<evidence type="ECO:0000256" key="7">
    <source>
        <dbReference type="ARBA" id="ARBA00022691"/>
    </source>
</evidence>
<evidence type="ECO:0000256" key="14">
    <source>
        <dbReference type="ARBA" id="ARBA00093635"/>
    </source>
</evidence>
<dbReference type="KEGG" id="dfa:DFA_04779"/>
<evidence type="ECO:0000256" key="3">
    <source>
        <dbReference type="ARBA" id="ARBA00004496"/>
    </source>
</evidence>
<evidence type="ECO:0000256" key="1">
    <source>
        <dbReference type="ARBA" id="ARBA00004038"/>
    </source>
</evidence>
<keyword evidence="7" id="KW-0949">S-adenosyl-L-methionine</keyword>
<dbReference type="Gene3D" id="2.170.270.10">
    <property type="entry name" value="SET domain"/>
    <property type="match status" value="2"/>
</dbReference>
<dbReference type="CDD" id="cd10536">
    <property type="entry name" value="SET_SMYD4"/>
    <property type="match status" value="1"/>
</dbReference>
<dbReference type="GO" id="GO:0005634">
    <property type="term" value="C:nucleus"/>
    <property type="evidence" value="ECO:0007669"/>
    <property type="project" value="UniProtKB-SubCell"/>
</dbReference>
<dbReference type="InterPro" id="IPR046341">
    <property type="entry name" value="SET_dom_sf"/>
</dbReference>
<dbReference type="PROSITE" id="PS50280">
    <property type="entry name" value="SET"/>
    <property type="match status" value="1"/>
</dbReference>
<feature type="region of interest" description="Disordered" evidence="17">
    <location>
        <begin position="557"/>
        <end position="576"/>
    </location>
</feature>
<dbReference type="GO" id="GO:0008168">
    <property type="term" value="F:methyltransferase activity"/>
    <property type="evidence" value="ECO:0007669"/>
    <property type="project" value="UniProtKB-KW"/>
</dbReference>
<evidence type="ECO:0000256" key="9">
    <source>
        <dbReference type="ARBA" id="ARBA00022771"/>
    </source>
</evidence>
<dbReference type="GO" id="GO:0032259">
    <property type="term" value="P:methylation"/>
    <property type="evidence" value="ECO:0007669"/>
    <property type="project" value="UniProtKB-KW"/>
</dbReference>
<dbReference type="SUPFAM" id="SSF82199">
    <property type="entry name" value="SET domain"/>
    <property type="match status" value="1"/>
</dbReference>
<evidence type="ECO:0000256" key="5">
    <source>
        <dbReference type="ARBA" id="ARBA00022603"/>
    </source>
</evidence>
<evidence type="ECO:0000259" key="18">
    <source>
        <dbReference type="PROSITE" id="PS50280"/>
    </source>
</evidence>
<comment type="function">
    <text evidence="1">Probable methyltransferase.</text>
</comment>
<dbReference type="PROSITE" id="PS50865">
    <property type="entry name" value="ZF_MYND_2"/>
    <property type="match status" value="1"/>
</dbReference>
<feature type="compositionally biased region" description="Low complexity" evidence="17">
    <location>
        <begin position="557"/>
        <end position="568"/>
    </location>
</feature>
<organism evidence="20 21">
    <name type="scientific">Cavenderia fasciculata</name>
    <name type="common">Slime mold</name>
    <name type="synonym">Dictyostelium fasciculatum</name>
    <dbReference type="NCBI Taxonomy" id="261658"/>
    <lineage>
        <taxon>Eukaryota</taxon>
        <taxon>Amoebozoa</taxon>
        <taxon>Evosea</taxon>
        <taxon>Eumycetozoa</taxon>
        <taxon>Dictyostelia</taxon>
        <taxon>Acytosteliales</taxon>
        <taxon>Cavenderiaceae</taxon>
        <taxon>Cavenderia</taxon>
    </lineage>
</organism>
<protein>
    <recommendedName>
        <fullName evidence="14">Protein-lysine N-methyltransferase SMYD4</fullName>
    </recommendedName>
    <alternativeName>
        <fullName evidence="15">SET and MYND domain-containing protein 4</fullName>
    </alternativeName>
</protein>